<name>A0ABT9P8H0_9ACTN</name>
<accession>A0ABT9P8H0</accession>
<dbReference type="RefSeq" id="WP_307246774.1">
    <property type="nucleotide sequence ID" value="NZ_JAUSQZ010000001.1"/>
</dbReference>
<evidence type="ECO:0000313" key="2">
    <source>
        <dbReference type="EMBL" id="MDP9829000.1"/>
    </source>
</evidence>
<protein>
    <submittedName>
        <fullName evidence="2">Uncharacterized protein</fullName>
    </submittedName>
</protein>
<evidence type="ECO:0000313" key="3">
    <source>
        <dbReference type="Proteomes" id="UP001235712"/>
    </source>
</evidence>
<keyword evidence="1" id="KW-0732">Signal</keyword>
<feature type="signal peptide" evidence="1">
    <location>
        <begin position="1"/>
        <end position="28"/>
    </location>
</feature>
<evidence type="ECO:0000256" key="1">
    <source>
        <dbReference type="SAM" id="SignalP"/>
    </source>
</evidence>
<gene>
    <name evidence="2" type="ORF">J2S57_004749</name>
</gene>
<feature type="chain" id="PRO_5046391610" evidence="1">
    <location>
        <begin position="29"/>
        <end position="316"/>
    </location>
</feature>
<keyword evidence="3" id="KW-1185">Reference proteome</keyword>
<organism evidence="2 3">
    <name type="scientific">Kineosporia succinea</name>
    <dbReference type="NCBI Taxonomy" id="84632"/>
    <lineage>
        <taxon>Bacteria</taxon>
        <taxon>Bacillati</taxon>
        <taxon>Actinomycetota</taxon>
        <taxon>Actinomycetes</taxon>
        <taxon>Kineosporiales</taxon>
        <taxon>Kineosporiaceae</taxon>
        <taxon>Kineosporia</taxon>
    </lineage>
</organism>
<sequence length="316" mass="33376">MPTSVFWRLCLIVVLAVGTSLPVTPAQAASGDRLGIRTSNGQCATKPGLLQATPDVQQARDCVDLTLAPGRIGVVTSTGKCITKDTYYTTPRYPGETSQPVEGEAWYRSGDCLGMALTTTRTAIRDRYGDCLVWEKSQARQTRQSGPNCTGITLSGDRIGVRTSDGNCWVKEGGLDAAFVRESGPGCTGLTLDGNRIGVRTEGGSCWVKEGSLHADFVRQDDCTGISLSGNVIATSNASGYCAAKQGPLNAIPYVVAGPGCADITVSGDWVAVRMRDGQCWAREGVLVGVRESAWIRQPGDECRQITLAGASTFVG</sequence>
<comment type="caution">
    <text evidence="2">The sequence shown here is derived from an EMBL/GenBank/DDBJ whole genome shotgun (WGS) entry which is preliminary data.</text>
</comment>
<reference evidence="2 3" key="1">
    <citation type="submission" date="2023-07" db="EMBL/GenBank/DDBJ databases">
        <title>Sequencing the genomes of 1000 actinobacteria strains.</title>
        <authorList>
            <person name="Klenk H.-P."/>
        </authorList>
    </citation>
    <scope>NUCLEOTIDE SEQUENCE [LARGE SCALE GENOMIC DNA]</scope>
    <source>
        <strain evidence="2 3">DSM 44388</strain>
    </source>
</reference>
<dbReference type="EMBL" id="JAUSQZ010000001">
    <property type="protein sequence ID" value="MDP9829000.1"/>
    <property type="molecule type" value="Genomic_DNA"/>
</dbReference>
<dbReference type="Proteomes" id="UP001235712">
    <property type="component" value="Unassembled WGS sequence"/>
</dbReference>
<proteinExistence type="predicted"/>